<evidence type="ECO:0000256" key="1">
    <source>
        <dbReference type="SAM" id="MobiDB-lite"/>
    </source>
</evidence>
<feature type="non-terminal residue" evidence="2">
    <location>
        <position position="1"/>
    </location>
</feature>
<feature type="region of interest" description="Disordered" evidence="1">
    <location>
        <begin position="96"/>
        <end position="115"/>
    </location>
</feature>
<dbReference type="EMBL" id="GBHO01044163">
    <property type="protein sequence ID" value="JAF99440.1"/>
    <property type="molecule type" value="Transcribed_RNA"/>
</dbReference>
<sequence length="115" mass="12381">RGENDEENCSWVKILTNRSNDGISEVRCGNCDENKSSNAEDSRNGVTNNSLDVSAHLQLRCGGQSSKDVREFRCGCSDELDTISGGFCGERDVKNGESAENGDLMGANSRMVDVG</sequence>
<dbReference type="AlphaFoldDB" id="A0A0A9VW64"/>
<accession>A0A0A9VW64</accession>
<evidence type="ECO:0000313" key="2">
    <source>
        <dbReference type="EMBL" id="JAF99440.1"/>
    </source>
</evidence>
<feature type="non-terminal residue" evidence="2">
    <location>
        <position position="115"/>
    </location>
</feature>
<proteinExistence type="predicted"/>
<reference evidence="2" key="1">
    <citation type="journal article" date="2014" name="PLoS ONE">
        <title>Transcriptome-Based Identification of ABC Transporters in the Western Tarnished Plant Bug Lygus hesperus.</title>
        <authorList>
            <person name="Hull J.J."/>
            <person name="Chaney K."/>
            <person name="Geib S.M."/>
            <person name="Fabrick J.A."/>
            <person name="Brent C.S."/>
            <person name="Walsh D."/>
            <person name="Lavine L.C."/>
        </authorList>
    </citation>
    <scope>NUCLEOTIDE SEQUENCE</scope>
</reference>
<reference evidence="2" key="2">
    <citation type="submission" date="2014-07" db="EMBL/GenBank/DDBJ databases">
        <authorList>
            <person name="Hull J."/>
        </authorList>
    </citation>
    <scope>NUCLEOTIDE SEQUENCE</scope>
</reference>
<gene>
    <name evidence="2" type="primary">Plec_0</name>
    <name evidence="2" type="ORF">CM83_7972</name>
</gene>
<protein>
    <submittedName>
        <fullName evidence="2">Plectin</fullName>
    </submittedName>
</protein>
<organism evidence="2">
    <name type="scientific">Lygus hesperus</name>
    <name type="common">Western plant bug</name>
    <dbReference type="NCBI Taxonomy" id="30085"/>
    <lineage>
        <taxon>Eukaryota</taxon>
        <taxon>Metazoa</taxon>
        <taxon>Ecdysozoa</taxon>
        <taxon>Arthropoda</taxon>
        <taxon>Hexapoda</taxon>
        <taxon>Insecta</taxon>
        <taxon>Pterygota</taxon>
        <taxon>Neoptera</taxon>
        <taxon>Paraneoptera</taxon>
        <taxon>Hemiptera</taxon>
        <taxon>Heteroptera</taxon>
        <taxon>Panheteroptera</taxon>
        <taxon>Cimicomorpha</taxon>
        <taxon>Miridae</taxon>
        <taxon>Mirini</taxon>
        <taxon>Lygus</taxon>
    </lineage>
</organism>
<name>A0A0A9VW64_LYGHE</name>